<evidence type="ECO:0000256" key="1">
    <source>
        <dbReference type="SAM" id="MobiDB-lite"/>
    </source>
</evidence>
<name>A0A9P6FW32_9FUNG</name>
<keyword evidence="3" id="KW-1185">Reference proteome</keyword>
<dbReference type="AlphaFoldDB" id="A0A9P6FW32"/>
<feature type="region of interest" description="Disordered" evidence="1">
    <location>
        <begin position="1"/>
        <end position="50"/>
    </location>
</feature>
<feature type="compositionally biased region" description="Low complexity" evidence="1">
    <location>
        <begin position="31"/>
        <end position="50"/>
    </location>
</feature>
<dbReference type="Proteomes" id="UP000780801">
    <property type="component" value="Unassembled WGS sequence"/>
</dbReference>
<accession>A0A9P6FW32</accession>
<sequence length="237" mass="26102">MAGFTLFKSSSVSPKTASAPQTPRSSFSLDSFKPASSAASTSSPASGSKKTLSFKTSALAYAVKGDCRKAPVDFLAQRYAILLNRQFDSLSESDQEEALEPLKQAHSRLSRHRGDGVIDNAIFSEFHSNCKAKPPHRSPDEVCGSAKSIACFAPWDHRKSVLGTVHAAVVETLDDIFQDMGSDIRQAMVQDVESHCPDECQSWEEPFQKILLKWEQREHSNAYGNRVPNCINGRHGW</sequence>
<feature type="compositionally biased region" description="Polar residues" evidence="1">
    <location>
        <begin position="7"/>
        <end position="29"/>
    </location>
</feature>
<proteinExistence type="predicted"/>
<comment type="caution">
    <text evidence="2">The sequence shown here is derived from an EMBL/GenBank/DDBJ whole genome shotgun (WGS) entry which is preliminary data.</text>
</comment>
<dbReference type="EMBL" id="JAABOA010000998">
    <property type="protein sequence ID" value="KAF9582584.1"/>
    <property type="molecule type" value="Genomic_DNA"/>
</dbReference>
<dbReference type="OrthoDB" id="2390153at2759"/>
<organism evidence="2 3">
    <name type="scientific">Lunasporangiospora selenospora</name>
    <dbReference type="NCBI Taxonomy" id="979761"/>
    <lineage>
        <taxon>Eukaryota</taxon>
        <taxon>Fungi</taxon>
        <taxon>Fungi incertae sedis</taxon>
        <taxon>Mucoromycota</taxon>
        <taxon>Mortierellomycotina</taxon>
        <taxon>Mortierellomycetes</taxon>
        <taxon>Mortierellales</taxon>
        <taxon>Mortierellaceae</taxon>
        <taxon>Lunasporangiospora</taxon>
    </lineage>
</organism>
<evidence type="ECO:0000313" key="3">
    <source>
        <dbReference type="Proteomes" id="UP000780801"/>
    </source>
</evidence>
<evidence type="ECO:0000313" key="2">
    <source>
        <dbReference type="EMBL" id="KAF9582584.1"/>
    </source>
</evidence>
<protein>
    <submittedName>
        <fullName evidence="2">Uncharacterized protein</fullName>
    </submittedName>
</protein>
<reference evidence="2" key="1">
    <citation type="journal article" date="2020" name="Fungal Divers.">
        <title>Resolving the Mortierellaceae phylogeny through synthesis of multi-gene phylogenetics and phylogenomics.</title>
        <authorList>
            <person name="Vandepol N."/>
            <person name="Liber J."/>
            <person name="Desiro A."/>
            <person name="Na H."/>
            <person name="Kennedy M."/>
            <person name="Barry K."/>
            <person name="Grigoriev I.V."/>
            <person name="Miller A.N."/>
            <person name="O'Donnell K."/>
            <person name="Stajich J.E."/>
            <person name="Bonito G."/>
        </authorList>
    </citation>
    <scope>NUCLEOTIDE SEQUENCE</scope>
    <source>
        <strain evidence="2">KOD1015</strain>
    </source>
</reference>
<gene>
    <name evidence="2" type="ORF">BGW38_011006</name>
</gene>